<comment type="function">
    <text evidence="2">DNA ligase that catalyzes the formation of phosphodiester linkages between 5'-phosphoryl and 3'-hydroxyl groups in double-stranded DNA using NAD as a coenzyme and as the energy source for the reaction. It is essential for DNA replication and repair of damaged DNA.</text>
</comment>
<organism evidence="16 17">
    <name type="scientific">Candidatus Berkelbacteria bacterium Athens1014_28</name>
    <dbReference type="NCBI Taxonomy" id="2017145"/>
    <lineage>
        <taxon>Bacteria</taxon>
        <taxon>Candidatus Berkelbacteria</taxon>
    </lineage>
</organism>
<dbReference type="GO" id="GO:0006260">
    <property type="term" value="P:DNA replication"/>
    <property type="evidence" value="ECO:0007669"/>
    <property type="project" value="UniProtKB-KW"/>
</dbReference>
<dbReference type="Pfam" id="PF12826">
    <property type="entry name" value="HHH_2"/>
    <property type="match status" value="1"/>
</dbReference>
<evidence type="ECO:0000256" key="12">
    <source>
        <dbReference type="ARBA" id="ARBA00023204"/>
    </source>
</evidence>
<dbReference type="InterPro" id="IPR003583">
    <property type="entry name" value="Hlx-hairpin-Hlx_DNA-bd_motif"/>
</dbReference>
<evidence type="ECO:0000256" key="3">
    <source>
        <dbReference type="ARBA" id="ARBA00012722"/>
    </source>
</evidence>
<dbReference type="PANTHER" id="PTHR23389:SF9">
    <property type="entry name" value="DNA LIGASE"/>
    <property type="match status" value="1"/>
</dbReference>
<dbReference type="Gene3D" id="3.40.50.10190">
    <property type="entry name" value="BRCT domain"/>
    <property type="match status" value="1"/>
</dbReference>
<dbReference type="Proteomes" id="UP000316495">
    <property type="component" value="Unassembled WGS sequence"/>
</dbReference>
<proteinExistence type="inferred from homology"/>
<evidence type="ECO:0000256" key="2">
    <source>
        <dbReference type="ARBA" id="ARBA00004067"/>
    </source>
</evidence>
<dbReference type="PANTHER" id="PTHR23389">
    <property type="entry name" value="CHROMOSOME TRANSMISSION FIDELITY FACTOR 18"/>
    <property type="match status" value="1"/>
</dbReference>
<dbReference type="AlphaFoldDB" id="A0A554LM48"/>
<dbReference type="NCBIfam" id="NF005932">
    <property type="entry name" value="PRK07956.1"/>
    <property type="match status" value="1"/>
</dbReference>
<gene>
    <name evidence="16" type="ORF">Athens101428_444</name>
</gene>
<evidence type="ECO:0000256" key="13">
    <source>
        <dbReference type="ARBA" id="ARBA00034005"/>
    </source>
</evidence>
<keyword evidence="6" id="KW-0235">DNA replication</keyword>
<dbReference type="SUPFAM" id="SSF50249">
    <property type="entry name" value="Nucleic acid-binding proteins"/>
    <property type="match status" value="1"/>
</dbReference>
<dbReference type="SMART" id="SM00532">
    <property type="entry name" value="LIGANc"/>
    <property type="match status" value="1"/>
</dbReference>
<name>A0A554LM48_9BACT</name>
<dbReference type="SUPFAM" id="SSF47781">
    <property type="entry name" value="RuvA domain 2-like"/>
    <property type="match status" value="1"/>
</dbReference>
<evidence type="ECO:0000256" key="5">
    <source>
        <dbReference type="ARBA" id="ARBA00022598"/>
    </source>
</evidence>
<evidence type="ECO:0000256" key="7">
    <source>
        <dbReference type="ARBA" id="ARBA00022723"/>
    </source>
</evidence>
<keyword evidence="11" id="KW-0520">NAD</keyword>
<evidence type="ECO:0000256" key="14">
    <source>
        <dbReference type="ARBA" id="ARBA00060881"/>
    </source>
</evidence>
<dbReference type="Pfam" id="PF14520">
    <property type="entry name" value="HHH_5"/>
    <property type="match status" value="1"/>
</dbReference>
<dbReference type="GO" id="GO:0003911">
    <property type="term" value="F:DNA ligase (NAD+) activity"/>
    <property type="evidence" value="ECO:0007669"/>
    <property type="project" value="UniProtKB-EC"/>
</dbReference>
<evidence type="ECO:0000256" key="8">
    <source>
        <dbReference type="ARBA" id="ARBA00022763"/>
    </source>
</evidence>
<dbReference type="PROSITE" id="PS50172">
    <property type="entry name" value="BRCT"/>
    <property type="match status" value="1"/>
</dbReference>
<accession>A0A554LM48</accession>
<evidence type="ECO:0000256" key="9">
    <source>
        <dbReference type="ARBA" id="ARBA00022833"/>
    </source>
</evidence>
<dbReference type="Pfam" id="PF03120">
    <property type="entry name" value="OB_DNA_ligase"/>
    <property type="match status" value="1"/>
</dbReference>
<keyword evidence="12" id="KW-0234">DNA repair</keyword>
<evidence type="ECO:0000313" key="17">
    <source>
        <dbReference type="Proteomes" id="UP000316495"/>
    </source>
</evidence>
<evidence type="ECO:0000256" key="6">
    <source>
        <dbReference type="ARBA" id="ARBA00022705"/>
    </source>
</evidence>
<evidence type="ECO:0000256" key="11">
    <source>
        <dbReference type="ARBA" id="ARBA00023027"/>
    </source>
</evidence>
<dbReference type="InterPro" id="IPR010994">
    <property type="entry name" value="RuvA_2-like"/>
</dbReference>
<comment type="cofactor">
    <cofactor evidence="1">
        <name>Mg(2+)</name>
        <dbReference type="ChEBI" id="CHEBI:18420"/>
    </cofactor>
</comment>
<protein>
    <recommendedName>
        <fullName evidence="4">DNA ligase</fullName>
        <ecNumber evidence="3">6.5.1.2</ecNumber>
    </recommendedName>
</protein>
<dbReference type="InterPro" id="IPR004150">
    <property type="entry name" value="NAD_DNA_ligase_OB"/>
</dbReference>
<comment type="catalytic activity">
    <reaction evidence="13">
        <text>NAD(+) + (deoxyribonucleotide)n-3'-hydroxyl + 5'-phospho-(deoxyribonucleotide)m = (deoxyribonucleotide)n+m + AMP + beta-nicotinamide D-nucleotide.</text>
        <dbReference type="EC" id="6.5.1.2"/>
    </reaction>
</comment>
<dbReference type="FunFam" id="2.40.50.140:FF:000012">
    <property type="entry name" value="DNA ligase"/>
    <property type="match status" value="1"/>
</dbReference>
<dbReference type="CDD" id="cd17748">
    <property type="entry name" value="BRCT_DNA_ligase_like"/>
    <property type="match status" value="1"/>
</dbReference>
<evidence type="ECO:0000256" key="1">
    <source>
        <dbReference type="ARBA" id="ARBA00001946"/>
    </source>
</evidence>
<dbReference type="GO" id="GO:0046872">
    <property type="term" value="F:metal ion binding"/>
    <property type="evidence" value="ECO:0007669"/>
    <property type="project" value="UniProtKB-KW"/>
</dbReference>
<comment type="similarity">
    <text evidence="14">Belongs to the NAD-dependent DNA ligase family. LigA subfamily.</text>
</comment>
<feature type="domain" description="BRCT" evidence="15">
    <location>
        <begin position="294"/>
        <end position="371"/>
    </location>
</feature>
<comment type="caution">
    <text evidence="16">The sequence shown here is derived from an EMBL/GenBank/DDBJ whole genome shotgun (WGS) entry which is preliminary data.</text>
</comment>
<dbReference type="EC" id="6.5.1.2" evidence="3"/>
<keyword evidence="5 16" id="KW-0436">Ligase</keyword>
<dbReference type="GO" id="GO:0003677">
    <property type="term" value="F:DNA binding"/>
    <property type="evidence" value="ECO:0007669"/>
    <property type="project" value="InterPro"/>
</dbReference>
<dbReference type="InterPro" id="IPR001357">
    <property type="entry name" value="BRCT_dom"/>
</dbReference>
<keyword evidence="10" id="KW-0460">Magnesium</keyword>
<dbReference type="EMBL" id="VMGN01000023">
    <property type="protein sequence ID" value="TSC93970.1"/>
    <property type="molecule type" value="Genomic_DNA"/>
</dbReference>
<dbReference type="InterPro" id="IPR036420">
    <property type="entry name" value="BRCT_dom_sf"/>
</dbReference>
<dbReference type="Gene3D" id="2.40.50.140">
    <property type="entry name" value="Nucleic acid-binding proteins"/>
    <property type="match status" value="1"/>
</dbReference>
<sequence>AFDRLGVVGKAPRGMIAYKFAAEEATSQVKEIIIQVGRTGKLTPVAVMNPTLVAGSTVSRATLHNADEIARKDIRVGDTVIIRKAGDVIPEVVEVIKKMRTGSEKSFKMPKVCPICGGGVEKKADEVDYYCKKKNCAVRLRRSLEFFVSKNAFNIDGMGPKIIEQLINVGLVESAVNIFKLKVEDLQPLERFAEKSAENIISSIEKSKKISLERFIYALGIRHIGAETANDIAEQFGKIENILKQKKEDLDKIYGVGEAIGSSFVEYFSEKKNLEMIKCLQKLGVKISNYHSPVVSKKFEGKSFVITGSLESMPRDDAHKLIVKFGGRVSSAITSKTDFLVVGSDPGSKLEKAKKFGTRILTEKEFLLMIK</sequence>
<reference evidence="16 17" key="1">
    <citation type="submission" date="2017-07" db="EMBL/GenBank/DDBJ databases">
        <title>Mechanisms for carbon and nitrogen cycling indicate functional differentiation within the Candidate Phyla Radiation.</title>
        <authorList>
            <person name="Danczak R.E."/>
            <person name="Johnston M.D."/>
            <person name="Kenah C."/>
            <person name="Slattery M."/>
            <person name="Wrighton K.C."/>
            <person name="Wilkins M.J."/>
        </authorList>
    </citation>
    <scope>NUCLEOTIDE SEQUENCE [LARGE SCALE GENOMIC DNA]</scope>
    <source>
        <strain evidence="16">Athens1014_28</strain>
    </source>
</reference>
<keyword evidence="7" id="KW-0479">Metal-binding</keyword>
<keyword evidence="8" id="KW-0227">DNA damage</keyword>
<evidence type="ECO:0000259" key="15">
    <source>
        <dbReference type="PROSITE" id="PS50172"/>
    </source>
</evidence>
<dbReference type="InterPro" id="IPR012340">
    <property type="entry name" value="NA-bd_OB-fold"/>
</dbReference>
<dbReference type="FunFam" id="1.10.150.20:FF:000006">
    <property type="entry name" value="DNA ligase"/>
    <property type="match status" value="1"/>
</dbReference>
<evidence type="ECO:0000256" key="10">
    <source>
        <dbReference type="ARBA" id="ARBA00022842"/>
    </source>
</evidence>
<evidence type="ECO:0000313" key="16">
    <source>
        <dbReference type="EMBL" id="TSC93970.1"/>
    </source>
</evidence>
<dbReference type="SMART" id="SM00292">
    <property type="entry name" value="BRCT"/>
    <property type="match status" value="1"/>
</dbReference>
<dbReference type="InterPro" id="IPR041663">
    <property type="entry name" value="DisA/LigA_HHH"/>
</dbReference>
<dbReference type="SUPFAM" id="SSF52113">
    <property type="entry name" value="BRCT domain"/>
    <property type="match status" value="1"/>
</dbReference>
<dbReference type="FunFam" id="1.10.150.20:FF:000007">
    <property type="entry name" value="DNA ligase"/>
    <property type="match status" value="1"/>
</dbReference>
<dbReference type="InterPro" id="IPR013840">
    <property type="entry name" value="DNAligase_N"/>
</dbReference>
<dbReference type="SMART" id="SM00278">
    <property type="entry name" value="HhH1"/>
    <property type="match status" value="4"/>
</dbReference>
<dbReference type="GO" id="GO:0006281">
    <property type="term" value="P:DNA repair"/>
    <property type="evidence" value="ECO:0007669"/>
    <property type="project" value="UniProtKB-KW"/>
</dbReference>
<dbReference type="Gene3D" id="1.10.150.20">
    <property type="entry name" value="5' to 3' exonuclease, C-terminal subdomain"/>
    <property type="match status" value="2"/>
</dbReference>
<dbReference type="Pfam" id="PF00533">
    <property type="entry name" value="BRCT"/>
    <property type="match status" value="1"/>
</dbReference>
<evidence type="ECO:0000256" key="4">
    <source>
        <dbReference type="ARBA" id="ARBA00013308"/>
    </source>
</evidence>
<dbReference type="Gene3D" id="6.20.10.30">
    <property type="match status" value="1"/>
</dbReference>
<keyword evidence="9" id="KW-0862">Zinc</keyword>
<feature type="non-terminal residue" evidence="16">
    <location>
        <position position="1"/>
    </location>
</feature>